<gene>
    <name evidence="2" type="ORF">LCPAC202_02590</name>
</gene>
<accession>A0A481Z6X8</accession>
<dbReference type="EMBL" id="MK500520">
    <property type="protein sequence ID" value="QBK91285.1"/>
    <property type="molecule type" value="Genomic_DNA"/>
</dbReference>
<name>A0A481Z6X8_9VIRU</name>
<reference evidence="2" key="1">
    <citation type="journal article" date="2019" name="MBio">
        <title>Virus Genomes from Deep Sea Sediments Expand the Ocean Megavirome and Support Independent Origins of Viral Gigantism.</title>
        <authorList>
            <person name="Backstrom D."/>
            <person name="Yutin N."/>
            <person name="Jorgensen S.L."/>
            <person name="Dharamshi J."/>
            <person name="Homa F."/>
            <person name="Zaremba-Niedwiedzka K."/>
            <person name="Spang A."/>
            <person name="Wolf Y.I."/>
            <person name="Koonin E.V."/>
            <person name="Ettema T.J."/>
        </authorList>
    </citation>
    <scope>NUCLEOTIDE SEQUENCE</scope>
</reference>
<dbReference type="InterPro" id="IPR025475">
    <property type="entry name" value="DUF4326"/>
</dbReference>
<evidence type="ECO:0000313" key="2">
    <source>
        <dbReference type="EMBL" id="QBK91285.1"/>
    </source>
</evidence>
<protein>
    <recommendedName>
        <fullName evidence="1">DUF4326 domain-containing protein</fullName>
    </recommendedName>
</protein>
<dbReference type="Pfam" id="PF14216">
    <property type="entry name" value="DUF4326"/>
    <property type="match status" value="1"/>
</dbReference>
<sequence>MKVTLRMMPKVTIQGKCRPPTLINLKGQKNILGTQLEKGPSNLIYIGRQMYMGGWRLPKSKWNNPYSVKKYGLEAAISYYRAHIINNTNLLDTLSELNGKILACWCHPKPCHGDVLIELFNLYVVQYLDNTNHE</sequence>
<feature type="domain" description="DUF4326" evidence="1">
    <location>
        <begin position="40"/>
        <end position="118"/>
    </location>
</feature>
<evidence type="ECO:0000259" key="1">
    <source>
        <dbReference type="Pfam" id="PF14216"/>
    </source>
</evidence>
<proteinExistence type="predicted"/>
<organism evidence="2">
    <name type="scientific">Pithovirus LCPAC202</name>
    <dbReference type="NCBI Taxonomy" id="2506592"/>
    <lineage>
        <taxon>Viruses</taxon>
        <taxon>Pithoviruses</taxon>
    </lineage>
</organism>